<evidence type="ECO:0000313" key="2">
    <source>
        <dbReference type="EMBL" id="MBB4106638.1"/>
    </source>
</evidence>
<reference evidence="1" key="1">
    <citation type="journal article" date="2014" name="Int. J. Syst. Evol. Microbiol.">
        <title>Complete genome of a new Firmicutes species belonging to the dominant human colonic microbiota ('Ruminococcus bicirculans') reveals two chromosomes and a selective capacity to utilize plant glucans.</title>
        <authorList>
            <consortium name="NISC Comparative Sequencing Program"/>
            <person name="Wegmann U."/>
            <person name="Louis P."/>
            <person name="Goesmann A."/>
            <person name="Henrissat B."/>
            <person name="Duncan S.H."/>
            <person name="Flint H.J."/>
        </authorList>
    </citation>
    <scope>NUCLEOTIDE SEQUENCE</scope>
    <source>
        <strain evidence="1">CGMCC 1.15287</strain>
    </source>
</reference>
<dbReference type="Proteomes" id="UP000642938">
    <property type="component" value="Unassembled WGS sequence"/>
</dbReference>
<dbReference type="RefSeq" id="WP_183759887.1">
    <property type="nucleotide sequence ID" value="NZ_BMHZ01000002.1"/>
</dbReference>
<keyword evidence="4" id="KW-1185">Reference proteome</keyword>
<organism evidence="2 3">
    <name type="scientific">Pedobacter zeae</name>
    <dbReference type="NCBI Taxonomy" id="1737356"/>
    <lineage>
        <taxon>Bacteria</taxon>
        <taxon>Pseudomonadati</taxon>
        <taxon>Bacteroidota</taxon>
        <taxon>Sphingobacteriia</taxon>
        <taxon>Sphingobacteriales</taxon>
        <taxon>Sphingobacteriaceae</taxon>
        <taxon>Pedobacter</taxon>
    </lineage>
</organism>
<proteinExistence type="predicted"/>
<evidence type="ECO:0000313" key="3">
    <source>
        <dbReference type="Proteomes" id="UP000532273"/>
    </source>
</evidence>
<reference evidence="4" key="2">
    <citation type="journal article" date="2019" name="Int. J. Syst. Evol. Microbiol.">
        <title>The Global Catalogue of Microorganisms (GCM) 10K type strain sequencing project: providing services to taxonomists for standard genome sequencing and annotation.</title>
        <authorList>
            <consortium name="The Broad Institute Genomics Platform"/>
            <consortium name="The Broad Institute Genome Sequencing Center for Infectious Disease"/>
            <person name="Wu L."/>
            <person name="Ma J."/>
        </authorList>
    </citation>
    <scope>NUCLEOTIDE SEQUENCE [LARGE SCALE GENOMIC DNA]</scope>
    <source>
        <strain evidence="4">CGMCC 1.15287</strain>
    </source>
</reference>
<dbReference type="AlphaFoldDB" id="A0A7W6K7I5"/>
<protein>
    <submittedName>
        <fullName evidence="2">Uncharacterized protein</fullName>
    </submittedName>
</protein>
<evidence type="ECO:0000313" key="1">
    <source>
        <dbReference type="EMBL" id="GGH02878.1"/>
    </source>
</evidence>
<sequence length="74" mass="8057">MKTKPNDPINPSTTLQYSGNAQLGDIKVTTDGLTKREYFAALALQGLLSYHGGGLLAERAVEQANALIYELNKY</sequence>
<accession>A0A7W6K7I5</accession>
<comment type="caution">
    <text evidence="2">The sequence shown here is derived from an EMBL/GenBank/DDBJ whole genome shotgun (WGS) entry which is preliminary data.</text>
</comment>
<reference evidence="1" key="4">
    <citation type="submission" date="2024-05" db="EMBL/GenBank/DDBJ databases">
        <authorList>
            <person name="Sun Q."/>
            <person name="Zhou Y."/>
        </authorList>
    </citation>
    <scope>NUCLEOTIDE SEQUENCE</scope>
    <source>
        <strain evidence="1">CGMCC 1.15287</strain>
    </source>
</reference>
<dbReference type="EMBL" id="JACIEF010000001">
    <property type="protein sequence ID" value="MBB4106638.1"/>
    <property type="molecule type" value="Genomic_DNA"/>
</dbReference>
<name>A0A7W6K7I5_9SPHI</name>
<gene>
    <name evidence="1" type="ORF">GCM10007422_17580</name>
    <name evidence="2" type="ORF">GGQ60_000598</name>
</gene>
<evidence type="ECO:0000313" key="4">
    <source>
        <dbReference type="Proteomes" id="UP000642938"/>
    </source>
</evidence>
<dbReference type="Proteomes" id="UP000532273">
    <property type="component" value="Unassembled WGS sequence"/>
</dbReference>
<reference evidence="2 3" key="3">
    <citation type="submission" date="2020-08" db="EMBL/GenBank/DDBJ databases">
        <title>Genomic Encyclopedia of Type Strains, Phase IV (KMG-IV): sequencing the most valuable type-strain genomes for metagenomic binning, comparative biology and taxonomic classification.</title>
        <authorList>
            <person name="Goeker M."/>
        </authorList>
    </citation>
    <scope>NUCLEOTIDE SEQUENCE [LARGE SCALE GENOMIC DNA]</scope>
    <source>
        <strain evidence="2 3">DSM 100774</strain>
    </source>
</reference>
<dbReference type="EMBL" id="BMHZ01000002">
    <property type="protein sequence ID" value="GGH02878.1"/>
    <property type="molecule type" value="Genomic_DNA"/>
</dbReference>